<protein>
    <recommendedName>
        <fullName evidence="4">Aconitase/3-isopropylmalate dehydratase large subunit alpha/beta/alpha domain-containing protein</fullName>
    </recommendedName>
</protein>
<dbReference type="InterPro" id="IPR036008">
    <property type="entry name" value="Aconitase_4Fe-4S_dom"/>
</dbReference>
<dbReference type="EMBL" id="JAVFWL010000006">
    <property type="protein sequence ID" value="KAK6761143.1"/>
    <property type="molecule type" value="Genomic_DNA"/>
</dbReference>
<dbReference type="PANTHER" id="PTHR11670">
    <property type="entry name" value="ACONITASE/IRON-RESPONSIVE ELEMENT FAMILY MEMBER"/>
    <property type="match status" value="1"/>
</dbReference>
<keyword evidence="3" id="KW-0411">Iron-sulfur</keyword>
<keyword evidence="6" id="KW-1185">Reference proteome</keyword>
<dbReference type="SUPFAM" id="SSF53732">
    <property type="entry name" value="Aconitase iron-sulfur domain"/>
    <property type="match status" value="1"/>
</dbReference>
<evidence type="ECO:0000259" key="4">
    <source>
        <dbReference type="Pfam" id="PF00330"/>
    </source>
</evidence>
<sequence length="156" mass="17365">MAYNNLLKNITVDGVTFKYYDLPALKDPRYDELPISIRYVLEAAVRHCDGFHVLASDVETILDWKQSQKTHLEILFKPARVILQDFTGVPAIVDLAAMREAVQNLGGDPSRINPACPVDLVVDHSIQADSYGRSSTMLIKKMLCPWTISSSSSSLV</sequence>
<evidence type="ECO:0000256" key="3">
    <source>
        <dbReference type="ARBA" id="ARBA00023014"/>
    </source>
</evidence>
<dbReference type="InterPro" id="IPR001030">
    <property type="entry name" value="Acoase/IPM_deHydtase_lsu_aba"/>
</dbReference>
<dbReference type="InterPro" id="IPR006249">
    <property type="entry name" value="Aconitase/IRP2"/>
</dbReference>
<feature type="domain" description="Aconitase/3-isopropylmalate dehydratase large subunit alpha/beta/alpha" evidence="4">
    <location>
        <begin position="64"/>
        <end position="130"/>
    </location>
</feature>
<gene>
    <name evidence="5" type="primary">Necator_chrX.g22436</name>
    <name evidence="5" type="ORF">RB195_022273</name>
</gene>
<name>A0ABR1EEW7_NECAM</name>
<accession>A0ABR1EEW7</accession>
<comment type="caution">
    <text evidence="5">The sequence shown here is derived from an EMBL/GenBank/DDBJ whole genome shotgun (WGS) entry which is preliminary data.</text>
</comment>
<keyword evidence="1" id="KW-0479">Metal-binding</keyword>
<dbReference type="InterPro" id="IPR015931">
    <property type="entry name" value="Acnase/IPM_dHydase_lsu_aba_1/3"/>
</dbReference>
<evidence type="ECO:0000256" key="2">
    <source>
        <dbReference type="ARBA" id="ARBA00023004"/>
    </source>
</evidence>
<dbReference type="Gene3D" id="3.30.499.10">
    <property type="entry name" value="Aconitase, domain 3"/>
    <property type="match status" value="1"/>
</dbReference>
<reference evidence="5 6" key="1">
    <citation type="submission" date="2023-08" db="EMBL/GenBank/DDBJ databases">
        <title>A Necator americanus chromosomal reference genome.</title>
        <authorList>
            <person name="Ilik V."/>
            <person name="Petrzelkova K.J."/>
            <person name="Pardy F."/>
            <person name="Fuh T."/>
            <person name="Niatou-Singa F.S."/>
            <person name="Gouil Q."/>
            <person name="Baker L."/>
            <person name="Ritchie M.E."/>
            <person name="Jex A.R."/>
            <person name="Gazzola D."/>
            <person name="Li H."/>
            <person name="Toshio Fujiwara R."/>
            <person name="Zhan B."/>
            <person name="Aroian R.V."/>
            <person name="Pafco B."/>
            <person name="Schwarz E.M."/>
        </authorList>
    </citation>
    <scope>NUCLEOTIDE SEQUENCE [LARGE SCALE GENOMIC DNA]</scope>
    <source>
        <strain evidence="5 6">Aroian</strain>
        <tissue evidence="5">Whole animal</tissue>
    </source>
</reference>
<evidence type="ECO:0000313" key="5">
    <source>
        <dbReference type="EMBL" id="KAK6761143.1"/>
    </source>
</evidence>
<dbReference type="Pfam" id="PF00330">
    <property type="entry name" value="Aconitase"/>
    <property type="match status" value="1"/>
</dbReference>
<organism evidence="5 6">
    <name type="scientific">Necator americanus</name>
    <name type="common">Human hookworm</name>
    <dbReference type="NCBI Taxonomy" id="51031"/>
    <lineage>
        <taxon>Eukaryota</taxon>
        <taxon>Metazoa</taxon>
        <taxon>Ecdysozoa</taxon>
        <taxon>Nematoda</taxon>
        <taxon>Chromadorea</taxon>
        <taxon>Rhabditida</taxon>
        <taxon>Rhabditina</taxon>
        <taxon>Rhabditomorpha</taxon>
        <taxon>Strongyloidea</taxon>
        <taxon>Ancylostomatidae</taxon>
        <taxon>Bunostominae</taxon>
        <taxon>Necator</taxon>
    </lineage>
</organism>
<dbReference type="Proteomes" id="UP001303046">
    <property type="component" value="Unassembled WGS sequence"/>
</dbReference>
<evidence type="ECO:0000313" key="6">
    <source>
        <dbReference type="Proteomes" id="UP001303046"/>
    </source>
</evidence>
<evidence type="ECO:0000256" key="1">
    <source>
        <dbReference type="ARBA" id="ARBA00022723"/>
    </source>
</evidence>
<keyword evidence="2" id="KW-0408">Iron</keyword>
<proteinExistence type="predicted"/>